<dbReference type="SUPFAM" id="SSF52540">
    <property type="entry name" value="P-loop containing nucleoside triphosphate hydrolases"/>
    <property type="match status" value="1"/>
</dbReference>
<dbReference type="InterPro" id="IPR050763">
    <property type="entry name" value="ABC_transporter_ATP-binding"/>
</dbReference>
<dbReference type="Proteomes" id="UP000070058">
    <property type="component" value="Unassembled WGS sequence"/>
</dbReference>
<reference evidence="7" key="1">
    <citation type="submission" date="2016-02" db="EMBL/GenBank/DDBJ databases">
        <authorList>
            <person name="Sanders J.G."/>
            <person name="Lin J.Y."/>
            <person name="Wertz J.T."/>
            <person name="Russell J.A."/>
            <person name="Moreau C.S."/>
            <person name="Powell S."/>
        </authorList>
    </citation>
    <scope>NUCLEOTIDE SEQUENCE [LARGE SCALE GENOMIC DNA]</scope>
    <source>
        <strain evidence="7">CAG34</strain>
    </source>
</reference>
<dbReference type="GO" id="GO:0005524">
    <property type="term" value="F:ATP binding"/>
    <property type="evidence" value="ECO:0007669"/>
    <property type="project" value="UniProtKB-KW"/>
</dbReference>
<dbReference type="EMBL" id="LSZQ01000011">
    <property type="protein sequence ID" value="KXU37902.1"/>
    <property type="molecule type" value="Genomic_DNA"/>
</dbReference>
<comment type="caution">
    <text evidence="6">The sequence shown here is derived from an EMBL/GenBank/DDBJ whole genome shotgun (WGS) entry which is preliminary data.</text>
</comment>
<sequence length="353" mass="39591">MIEVQNLTRVFRTYKKQPGFWGGVKGLFKREFEELAAAKDISFSIGEGEFVGFLGPNGAGKTTTLKMLSGLIYPTSGTSRVGGFDPAKRESAYRRIFALVLGQKNQLWWDLPAIESFNLLRAIYALPTVQYQETLDELLDLLDVRAKLNVMVRELSLGERMKMELIAALLHRPRVLFLDEPTIGLDVISQKAVRNFLREYNRRNKVTILLTSHYMADISELCERVIVIHHGRKIYDGALDRLEQRNPPPLASDDVAHAPMPGGSTGPAVGRKKIITFLPELQDSRDQAAFPEDWRSRYGETTRTEDGKFTLRVPSDAVVAVSQEILTTGPVADITIEDVPLEEIIAELFATSE</sequence>
<dbReference type="GO" id="GO:0016887">
    <property type="term" value="F:ATP hydrolysis activity"/>
    <property type="evidence" value="ECO:0007669"/>
    <property type="project" value="InterPro"/>
</dbReference>
<dbReference type="RefSeq" id="WP_068628430.1">
    <property type="nucleotide sequence ID" value="NZ_LSZQ01000011.1"/>
</dbReference>
<feature type="region of interest" description="Disordered" evidence="4">
    <location>
        <begin position="246"/>
        <end position="269"/>
    </location>
</feature>
<dbReference type="PROSITE" id="PS50893">
    <property type="entry name" value="ABC_TRANSPORTER_2"/>
    <property type="match status" value="1"/>
</dbReference>
<dbReference type="OrthoDB" id="9804819at2"/>
<dbReference type="AlphaFoldDB" id="A0A139STU5"/>
<gene>
    <name evidence="6" type="ORF">AXK11_01775</name>
</gene>
<dbReference type="Pfam" id="PF00005">
    <property type="entry name" value="ABC_tran"/>
    <property type="match status" value="1"/>
</dbReference>
<evidence type="ECO:0000256" key="3">
    <source>
        <dbReference type="ARBA" id="ARBA00022840"/>
    </source>
</evidence>
<keyword evidence="1" id="KW-0813">Transport</keyword>
<dbReference type="PROSITE" id="PS00211">
    <property type="entry name" value="ABC_TRANSPORTER_1"/>
    <property type="match status" value="1"/>
</dbReference>
<dbReference type="Gene3D" id="3.40.50.300">
    <property type="entry name" value="P-loop containing nucleotide triphosphate hydrolases"/>
    <property type="match status" value="1"/>
</dbReference>
<proteinExistence type="predicted"/>
<evidence type="ECO:0000256" key="1">
    <source>
        <dbReference type="ARBA" id="ARBA00022448"/>
    </source>
</evidence>
<feature type="domain" description="ABC transporter" evidence="5">
    <location>
        <begin position="2"/>
        <end position="255"/>
    </location>
</feature>
<dbReference type="InterPro" id="IPR003593">
    <property type="entry name" value="AAA+_ATPase"/>
</dbReference>
<keyword evidence="3" id="KW-0067">ATP-binding</keyword>
<dbReference type="PANTHER" id="PTHR42711:SF4">
    <property type="entry name" value="ABC TRANSPORTER RELATED"/>
    <property type="match status" value="1"/>
</dbReference>
<dbReference type="PANTHER" id="PTHR42711">
    <property type="entry name" value="ABC TRANSPORTER ATP-BINDING PROTEIN"/>
    <property type="match status" value="1"/>
</dbReference>
<dbReference type="InterPro" id="IPR003439">
    <property type="entry name" value="ABC_transporter-like_ATP-bd"/>
</dbReference>
<dbReference type="SMART" id="SM00382">
    <property type="entry name" value="AAA"/>
    <property type="match status" value="1"/>
</dbReference>
<organism evidence="6 7">
    <name type="scientific">Cephaloticoccus primus</name>
    <dbReference type="NCBI Taxonomy" id="1548207"/>
    <lineage>
        <taxon>Bacteria</taxon>
        <taxon>Pseudomonadati</taxon>
        <taxon>Verrucomicrobiota</taxon>
        <taxon>Opitutia</taxon>
        <taxon>Opitutales</taxon>
        <taxon>Opitutaceae</taxon>
        <taxon>Cephaloticoccus</taxon>
    </lineage>
</organism>
<keyword evidence="2" id="KW-0547">Nucleotide-binding</keyword>
<keyword evidence="7" id="KW-1185">Reference proteome</keyword>
<evidence type="ECO:0000313" key="6">
    <source>
        <dbReference type="EMBL" id="KXU37902.1"/>
    </source>
</evidence>
<evidence type="ECO:0000313" key="7">
    <source>
        <dbReference type="Proteomes" id="UP000070058"/>
    </source>
</evidence>
<evidence type="ECO:0000256" key="2">
    <source>
        <dbReference type="ARBA" id="ARBA00022741"/>
    </source>
</evidence>
<evidence type="ECO:0000256" key="4">
    <source>
        <dbReference type="SAM" id="MobiDB-lite"/>
    </source>
</evidence>
<protein>
    <submittedName>
        <fullName evidence="6">ABC transporter</fullName>
    </submittedName>
</protein>
<evidence type="ECO:0000259" key="5">
    <source>
        <dbReference type="PROSITE" id="PS50893"/>
    </source>
</evidence>
<dbReference type="STRING" id="1548207.AXK11_01775"/>
<accession>A0A139STU5</accession>
<name>A0A139STU5_9BACT</name>
<dbReference type="InterPro" id="IPR027417">
    <property type="entry name" value="P-loop_NTPase"/>
</dbReference>
<dbReference type="InterPro" id="IPR017871">
    <property type="entry name" value="ABC_transporter-like_CS"/>
</dbReference>